<dbReference type="GO" id="GO:0019062">
    <property type="term" value="P:virion attachment to host cell"/>
    <property type="evidence" value="ECO:0007669"/>
    <property type="project" value="UniProtKB-KW"/>
</dbReference>
<dbReference type="GO" id="GO:0044003">
    <property type="term" value="P:symbiont-mediated perturbation of host process"/>
    <property type="evidence" value="ECO:0007669"/>
    <property type="project" value="InterPro"/>
</dbReference>
<evidence type="ECO:0000256" key="10">
    <source>
        <dbReference type="ARBA" id="ARBA00022989"/>
    </source>
</evidence>
<keyword evidence="8" id="KW-0946">Virion</keyword>
<evidence type="ECO:0000259" key="16">
    <source>
        <dbReference type="Pfam" id="PF03557"/>
    </source>
</evidence>
<evidence type="ECO:0000256" key="6">
    <source>
        <dbReference type="ARBA" id="ARBA00022804"/>
    </source>
</evidence>
<evidence type="ECO:0000256" key="11">
    <source>
        <dbReference type="ARBA" id="ARBA00023136"/>
    </source>
</evidence>
<evidence type="ECO:0000313" key="17">
    <source>
        <dbReference type="EMBL" id="QOW03298.1"/>
    </source>
</evidence>
<name>A0AAE7NEI7_9NIDO</name>
<keyword evidence="9" id="KW-1043">Host membrane</keyword>
<dbReference type="Proteomes" id="UP000830352">
    <property type="component" value="Segment"/>
</dbReference>
<keyword evidence="4" id="KW-0945">Host-virus interaction</keyword>
<dbReference type="EMBL" id="MT907511">
    <property type="protein sequence ID" value="QOW03298.1"/>
    <property type="molecule type" value="Genomic_RNA"/>
</dbReference>
<sequence length="1503" mass="168196">MMHLLCFLCVFAVGFCDITVTKVDPKYVFAFRGPSPSGSGEIELSYGGEADDPYIPLKDITWVDVTDTHTMPSGSVIMTGYYPWVNPPIASTTQSYAVVSSEPGINKYVSSCLYKRATLVCTTTNKDFCIGVSTACPNGTDYIYSAQYISSTRSFTFEWTAYTGPAAITLPVYTEVYCAKKFSTQPLYGFYPASAEKLSTHVATNSYFQKLNPIQKEDRVAFANYIETLDKIQEVTKPYDPNVFDLTFQKIKSYFFFIGDSRMNSQRTFVDFKCAPVFGFDIFNKPEFAKGSSQEMSSFVWAQGGKGFDSLMVAGGSDTYMGLPRLIAPDQVIIYYEGVNIAFANIASDVDMDSFYNLFDVVTSSEFLQLKFDLRITGNVLSYACPNAFTFVVIKAAAPCEVICDDKVILKHDQASANIYPLRLTGTCTSTCGVSPTYLCYVPHKPRKTFFIRSSSNEYRYPHSRKFIDGQKAWCDARDYCTYYPAPIVYPSDGIDPLHGSLTVARFTCQAVFDAFLYRTGGLDNIHSVNDRFIYPDTGPYNTKLSVPYLKARPFPEDPSYFDGLPVITLFRVTKNKDFFRTVSKNEERALYVREVCNSMPDYVVSCELTTINEGSVIYDFTLGSSKPFSLAKVGLNDVEIKLEGSLQSIKDLTALDPNVSPPGSCRDYYKEDCEIVYYNNGYGLVAFTYLVQENRRYCYEEFDFTTDLGEMVNCPFPFEVLNEAHRDRLLEIKTNGVPGDHTRDAACFRGICTLGYWASTPNVNYVGQYCCRHMKASESCEITKDVSASVVTLHFVGNNDIFSYTIGKDTNSGIVKGTYDVDIPIKKHGNYPIYVTCGDKRVNFQYTFSRMDFCKDGASFAGYFSVWYCYNYQLAFAASVLGLILMTMIVMPSVYDYFFGILLYFPSRLVAPYCCSTCTCGHRGTCSSCLRASGSRIDFFSHDAHVAANNLGKFIRYVTSSGLLIVIITLLSLTKPALGSEMKEIKVDKNKALDFVETIWNNGELEGFMPSGAYLAFSDKDTYETITYKVSDKTCDSTSCTAKPSFVFFGPFKRGEQWHFKGDNLHVVVKVVDIRVTNKIKKLYKTCATKVTQVPAMTCVDEDCSLCKKEVLLDRFKGTNYYFLQMPKSTSWQCSGSCVALYKGCTCLLCANEPTEDCGYVYETISTQASMTVCMGINGRAFCANITEGVDTDNIISKIYWNLDSKQRFFVRDGLVKTGAINQFGSFSQEFGAIQIVDGKLYGNHDPDPIQWCHFGYERMLSVSRCMVDTYYLHENLEVYPAISFTENSITAVSTESILGEFVIRFPAMVISGGRSTLKLTSLTELQCAGCRGCPMGMICTFAASSPGKGLLPLSSTMCSVAPTQLEFVNGNNDLEFRAFCDPLVEGDTSPNEIEVTVGEHLYTAKVKEVAQVGPVVLDNTGVVHTPGDIALNYMNAFTWKWWYTAIIVVIVLIVSTLVLYFVLNRKKVYTVLSAHKRFVIPPTVRNFRDRIRSNYGRSKFV</sequence>
<keyword evidence="18" id="KW-1185">Reference proteome</keyword>
<evidence type="ECO:0000313" key="18">
    <source>
        <dbReference type="Proteomes" id="UP000830352"/>
    </source>
</evidence>
<evidence type="ECO:0000256" key="9">
    <source>
        <dbReference type="ARBA" id="ARBA00022870"/>
    </source>
</evidence>
<evidence type="ECO:0000256" key="15">
    <source>
        <dbReference type="SAM" id="Phobius"/>
    </source>
</evidence>
<evidence type="ECO:0000256" key="7">
    <source>
        <dbReference type="ARBA" id="ARBA00022812"/>
    </source>
</evidence>
<feature type="transmembrane region" description="Helical" evidence="15">
    <location>
        <begin position="875"/>
        <end position="899"/>
    </location>
</feature>
<keyword evidence="6" id="KW-1161">Viral attachment to host cell</keyword>
<keyword evidence="5 15" id="KW-0812">Transmembrane</keyword>
<organism evidence="17 18">
    <name type="scientific">Macrobrachium rosenbergii Golda virus</name>
    <dbReference type="NCBI Taxonomy" id="2783683"/>
    <lineage>
        <taxon>Viruses</taxon>
        <taxon>Riboviria</taxon>
        <taxon>Orthornavirae</taxon>
        <taxon>Pisuviricota</taxon>
        <taxon>Pisoniviricetes</taxon>
        <taxon>Nidovirales</taxon>
        <taxon>Ronidovirineae</taxon>
        <taxon>Roniviridae</taxon>
        <taxon>Okanivirinae</taxon>
        <taxon>Nimanivirus</taxon>
        <taxon>Marovirus</taxon>
        <taxon>Nimanivirus lahi</taxon>
    </lineage>
</organism>
<reference evidence="17" key="1">
    <citation type="journal article" date="2020" name="Viruses">
        <title>A Novel RNA Virus, Macrobrachium rosenbergii Golda Virus (MrGV), Linked to Mass Mortalities of the Larval Giant Freshwater Prawn in Bangladesh.</title>
        <authorList>
            <person name="Hooper C."/>
            <person name="Debnath P.P."/>
            <person name="Biswas S."/>
            <person name="van Aerle R."/>
            <person name="Bateman K.S."/>
            <person name="Basak S.K."/>
            <person name="Rahman M.M."/>
            <person name="Mohan C.V."/>
            <person name="Islam H.M.R."/>
            <person name="Ross S."/>
            <person name="Stentiford G.D."/>
            <person name="Currie D."/>
            <person name="Bass D."/>
        </authorList>
    </citation>
    <scope>NUCLEOTIDE SEQUENCE</scope>
    <source>
        <strain evidence="17">LH1-2018</strain>
    </source>
</reference>
<evidence type="ECO:0000256" key="12">
    <source>
        <dbReference type="ARBA" id="ARBA00023180"/>
    </source>
</evidence>
<keyword evidence="13" id="KW-1160">Virus entry into host cell</keyword>
<dbReference type="GO" id="GO:0044178">
    <property type="term" value="C:host cell Golgi membrane"/>
    <property type="evidence" value="ECO:0007669"/>
    <property type="project" value="UniProtKB-SubCell"/>
</dbReference>
<dbReference type="GO" id="GO:0046718">
    <property type="term" value="P:symbiont entry into host cell"/>
    <property type="evidence" value="ECO:0007669"/>
    <property type="project" value="UniProtKB-KW"/>
</dbReference>
<evidence type="ECO:0000256" key="5">
    <source>
        <dbReference type="ARBA" id="ARBA00022692"/>
    </source>
</evidence>
<dbReference type="Pfam" id="PF03557">
    <property type="entry name" value="Bunya_G1"/>
    <property type="match status" value="1"/>
</dbReference>
<keyword evidence="10 15" id="KW-1133">Transmembrane helix</keyword>
<evidence type="ECO:0000256" key="8">
    <source>
        <dbReference type="ARBA" id="ARBA00022844"/>
    </source>
</evidence>
<evidence type="ECO:0000256" key="14">
    <source>
        <dbReference type="ARBA" id="ARBA00031199"/>
    </source>
</evidence>
<evidence type="ECO:0000256" key="3">
    <source>
        <dbReference type="ARBA" id="ARBA00015294"/>
    </source>
</evidence>
<keyword evidence="11 15" id="KW-0472">Membrane</keyword>
<protein>
    <recommendedName>
        <fullName evidence="3">Envelopment polyprotein</fullName>
    </recommendedName>
    <alternativeName>
        <fullName evidence="14">M polyprotein</fullName>
    </alternativeName>
</protein>
<dbReference type="RefSeq" id="YP_010800856.1">
    <property type="nucleotide sequence ID" value="NC_076908.1"/>
</dbReference>
<comment type="subcellular location">
    <subcellularLocation>
        <location evidence="1">Host Golgi apparatus membrane</location>
    </subcellularLocation>
    <subcellularLocation>
        <location evidence="2">Virion</location>
    </subcellularLocation>
</comment>
<feature type="transmembrane region" description="Helical" evidence="15">
    <location>
        <begin position="955"/>
        <end position="974"/>
    </location>
</feature>
<dbReference type="InterPro" id="IPR005167">
    <property type="entry name" value="Bunya_G1"/>
</dbReference>
<evidence type="ECO:0000256" key="1">
    <source>
        <dbReference type="ARBA" id="ARBA00004217"/>
    </source>
</evidence>
<evidence type="ECO:0000256" key="13">
    <source>
        <dbReference type="ARBA" id="ARBA00023296"/>
    </source>
</evidence>
<keyword evidence="12" id="KW-0325">Glycoprotein</keyword>
<accession>A0AAE7NEI7</accession>
<dbReference type="GO" id="GO:0044423">
    <property type="term" value="C:virion component"/>
    <property type="evidence" value="ECO:0007669"/>
    <property type="project" value="UniProtKB-KW"/>
</dbReference>
<feature type="domain" description="Bunyavirus glycoprotein G1" evidence="16">
    <location>
        <begin position="1067"/>
        <end position="1357"/>
    </location>
</feature>
<dbReference type="GeneID" id="80539505"/>
<evidence type="ECO:0000256" key="2">
    <source>
        <dbReference type="ARBA" id="ARBA00004328"/>
    </source>
</evidence>
<dbReference type="KEGG" id="vg:80539505"/>
<proteinExistence type="predicted"/>
<keyword evidence="7" id="KW-1040">Host Golgi apparatus</keyword>
<evidence type="ECO:0000256" key="4">
    <source>
        <dbReference type="ARBA" id="ARBA00022581"/>
    </source>
</evidence>
<feature type="transmembrane region" description="Helical" evidence="15">
    <location>
        <begin position="1443"/>
        <end position="1465"/>
    </location>
</feature>